<keyword evidence="5 7" id="KW-1133">Transmembrane helix</keyword>
<dbReference type="PANTHER" id="PTHR42865:SF7">
    <property type="entry name" value="PROTON_GLUTAMATE-ASPARTATE SYMPORTER"/>
    <property type="match status" value="1"/>
</dbReference>
<feature type="transmembrane region" description="Helical" evidence="7">
    <location>
        <begin position="37"/>
        <end position="65"/>
    </location>
</feature>
<protein>
    <submittedName>
        <fullName evidence="8">Dicarboxylate/amino acid:cation symporter</fullName>
    </submittedName>
</protein>
<evidence type="ECO:0000256" key="2">
    <source>
        <dbReference type="ARBA" id="ARBA00022448"/>
    </source>
</evidence>
<keyword evidence="3" id="KW-1003">Cell membrane</keyword>
<dbReference type="InterPro" id="IPR036458">
    <property type="entry name" value="Na:dicarbo_symporter_sf"/>
</dbReference>
<keyword evidence="9" id="KW-1185">Reference proteome</keyword>
<evidence type="ECO:0000256" key="3">
    <source>
        <dbReference type="ARBA" id="ARBA00022475"/>
    </source>
</evidence>
<feature type="transmembrane region" description="Helical" evidence="7">
    <location>
        <begin position="229"/>
        <end position="249"/>
    </location>
</feature>
<feature type="transmembrane region" description="Helical" evidence="7">
    <location>
        <begin position="355"/>
        <end position="378"/>
    </location>
</feature>
<name>A0ABV1LUG7_9BURK</name>
<proteinExistence type="predicted"/>
<evidence type="ECO:0000256" key="4">
    <source>
        <dbReference type="ARBA" id="ARBA00022692"/>
    </source>
</evidence>
<dbReference type="PANTHER" id="PTHR42865">
    <property type="entry name" value="PROTON/GLUTAMATE-ASPARTATE SYMPORTER"/>
    <property type="match status" value="1"/>
</dbReference>
<feature type="transmembrane region" description="Helical" evidence="7">
    <location>
        <begin position="324"/>
        <end position="343"/>
    </location>
</feature>
<feature type="transmembrane region" description="Helical" evidence="7">
    <location>
        <begin position="195"/>
        <end position="223"/>
    </location>
</feature>
<reference evidence="8 9" key="1">
    <citation type="journal article" date="2024" name="Chem. Sci.">
        <title>Discovery of a lagriamide polyketide by integrated genome mining, isotopic labeling, and untargeted metabolomics.</title>
        <authorList>
            <person name="Fergusson C.H."/>
            <person name="Saulog J."/>
            <person name="Paulo B.S."/>
            <person name="Wilson D.M."/>
            <person name="Liu D.Y."/>
            <person name="Morehouse N.J."/>
            <person name="Waterworth S."/>
            <person name="Barkei J."/>
            <person name="Gray C.A."/>
            <person name="Kwan J.C."/>
            <person name="Eustaquio A.S."/>
            <person name="Linington R.G."/>
        </authorList>
    </citation>
    <scope>NUCLEOTIDE SEQUENCE [LARGE SCALE GENOMIC DNA]</scope>
    <source>
        <strain evidence="8 9">RL17-338-BIF-B</strain>
    </source>
</reference>
<comment type="subcellular location">
    <subcellularLocation>
        <location evidence="1">Cell membrane</location>
        <topology evidence="1">Multi-pass membrane protein</topology>
    </subcellularLocation>
</comment>
<feature type="transmembrane region" description="Helical" evidence="7">
    <location>
        <begin position="86"/>
        <end position="106"/>
    </location>
</feature>
<dbReference type="RefSeq" id="WP_349544701.1">
    <property type="nucleotide sequence ID" value="NZ_JAOALG010000002.1"/>
</dbReference>
<evidence type="ECO:0000313" key="9">
    <source>
        <dbReference type="Proteomes" id="UP001469089"/>
    </source>
</evidence>
<dbReference type="Gene3D" id="1.10.3860.10">
    <property type="entry name" value="Sodium:dicarboxylate symporter"/>
    <property type="match status" value="1"/>
</dbReference>
<accession>A0ABV1LUG7</accession>
<dbReference type="Pfam" id="PF00375">
    <property type="entry name" value="SDF"/>
    <property type="match status" value="1"/>
</dbReference>
<dbReference type="EMBL" id="JAOALG010000002">
    <property type="protein sequence ID" value="MEQ5842954.1"/>
    <property type="molecule type" value="Genomic_DNA"/>
</dbReference>
<feature type="transmembrane region" description="Helical" evidence="7">
    <location>
        <begin position="151"/>
        <end position="168"/>
    </location>
</feature>
<gene>
    <name evidence="8" type="ORF">N0A02_26215</name>
</gene>
<comment type="caution">
    <text evidence="8">The sequence shown here is derived from an EMBL/GenBank/DDBJ whole genome shotgun (WGS) entry which is preliminary data.</text>
</comment>
<evidence type="ECO:0000256" key="6">
    <source>
        <dbReference type="ARBA" id="ARBA00023136"/>
    </source>
</evidence>
<evidence type="ECO:0000256" key="7">
    <source>
        <dbReference type="SAM" id="Phobius"/>
    </source>
</evidence>
<dbReference type="Proteomes" id="UP001469089">
    <property type="component" value="Unassembled WGS sequence"/>
</dbReference>
<evidence type="ECO:0000256" key="1">
    <source>
        <dbReference type="ARBA" id="ARBA00004651"/>
    </source>
</evidence>
<evidence type="ECO:0000256" key="5">
    <source>
        <dbReference type="ARBA" id="ARBA00022989"/>
    </source>
</evidence>
<keyword evidence="6 7" id="KW-0472">Membrane</keyword>
<dbReference type="SUPFAM" id="SSF118215">
    <property type="entry name" value="Proton glutamate symport protein"/>
    <property type="match status" value="1"/>
</dbReference>
<dbReference type="InterPro" id="IPR001991">
    <property type="entry name" value="Na-dicarboxylate_symporter"/>
</dbReference>
<keyword evidence="2" id="KW-0813">Transport</keyword>
<keyword evidence="4 7" id="KW-0812">Transmembrane</keyword>
<evidence type="ECO:0000313" key="8">
    <source>
        <dbReference type="EMBL" id="MEQ5842954.1"/>
    </source>
</evidence>
<organism evidence="8 9">
    <name type="scientific">Paraburkholderia acidicola</name>
    <dbReference type="NCBI Taxonomy" id="1912599"/>
    <lineage>
        <taxon>Bacteria</taxon>
        <taxon>Pseudomonadati</taxon>
        <taxon>Pseudomonadota</taxon>
        <taxon>Betaproteobacteria</taxon>
        <taxon>Burkholderiales</taxon>
        <taxon>Burkholderiaceae</taxon>
        <taxon>Paraburkholderia</taxon>
    </lineage>
</organism>
<sequence>MKRARLSTLILVGLMLGIAVGYCLNALIPAGSGHKEVAGYFSMLAEIFLRLIKMILAPLVFAGIVTGMMGSEGPKEVGRLGLKAMVWFVTASVCSLVLGVILANAYSLGSSMPLPQNGTHTDIGTGSLSLKAFVTHMVPQSAIFAMSQNDIIAIVVFAIFFGFALSALRKLEPTAAVLAQSIEGVLKTMLRLTQYVMFFAPIGVFGATAAAIMEHGIGVIAIYGKFIGATYSGFAILFVLLVAAGYVFLRRDVFRLLSLMRTPMLIGFSTSSSEAAFPKMLEQLTKLGIPERITTLILPLGYSFNADGVMMYQAFATVFLLQAYHIHLSLIRQIGMLLVMLIASKGAAGVPRASLVVVASTLPMFGIPIEGLAILLAADTFIDMGRTVVNLTGNGIATAAVAKWEERRVPANLTTHVE</sequence>
<dbReference type="PRINTS" id="PR00173">
    <property type="entry name" value="EDTRNSPORT"/>
</dbReference>